<dbReference type="EMBL" id="SOZJ01000009">
    <property type="protein sequence ID" value="TGJ62629.1"/>
    <property type="molecule type" value="Genomic_DNA"/>
</dbReference>
<organism evidence="2 3">
    <name type="scientific">Orbilia oligospora</name>
    <name type="common">Nematode-trapping fungus</name>
    <name type="synonym">Arthrobotrys oligospora</name>
    <dbReference type="NCBI Taxonomy" id="2813651"/>
    <lineage>
        <taxon>Eukaryota</taxon>
        <taxon>Fungi</taxon>
        <taxon>Dikarya</taxon>
        <taxon>Ascomycota</taxon>
        <taxon>Pezizomycotina</taxon>
        <taxon>Orbiliomycetes</taxon>
        <taxon>Orbiliales</taxon>
        <taxon>Orbiliaceae</taxon>
        <taxon>Orbilia</taxon>
    </lineage>
</organism>
<reference evidence="2 3" key="1">
    <citation type="submission" date="2019-03" db="EMBL/GenBank/DDBJ databases">
        <title>Nematode-trapping fungi genome.</title>
        <authorList>
            <person name="Vidal-Diez De Ulzurrun G."/>
        </authorList>
    </citation>
    <scope>NUCLEOTIDE SEQUENCE [LARGE SCALE GENOMIC DNA]</scope>
    <source>
        <strain evidence="2 3">TWF154</strain>
    </source>
</reference>
<accession>A0A7C8KLF9</accession>
<proteinExistence type="predicted"/>
<dbReference type="Proteomes" id="UP000297595">
    <property type="component" value="Unassembled WGS sequence"/>
</dbReference>
<sequence length="115" mass="12291">MSTNELAAKAFVESVASPVTDRVNADRTRTAHNKGSGLGSGFPSPLALGSPRFPSSQSLRTLPPSDIHSTDDGDTVRDFVGTAAMEDAPNLEQPHEQHHPAPNQPQILYHDRGPL</sequence>
<feature type="region of interest" description="Disordered" evidence="1">
    <location>
        <begin position="18"/>
        <end position="115"/>
    </location>
</feature>
<name>A0A7C8KLF9_ORBOL</name>
<dbReference type="AlphaFoldDB" id="A0A7C8KLF9"/>
<evidence type="ECO:0000313" key="2">
    <source>
        <dbReference type="EMBL" id="TGJ62629.1"/>
    </source>
</evidence>
<protein>
    <submittedName>
        <fullName evidence="2">Uncharacterized protein</fullName>
    </submittedName>
</protein>
<gene>
    <name evidence="2" type="ORF">EYR41_011819</name>
</gene>
<comment type="caution">
    <text evidence="2">The sequence shown here is derived from an EMBL/GenBank/DDBJ whole genome shotgun (WGS) entry which is preliminary data.</text>
</comment>
<feature type="compositionally biased region" description="Low complexity" evidence="1">
    <location>
        <begin position="41"/>
        <end position="51"/>
    </location>
</feature>
<evidence type="ECO:0000313" key="3">
    <source>
        <dbReference type="Proteomes" id="UP000297595"/>
    </source>
</evidence>
<evidence type="ECO:0000256" key="1">
    <source>
        <dbReference type="SAM" id="MobiDB-lite"/>
    </source>
</evidence>
<feature type="compositionally biased region" description="Basic and acidic residues" evidence="1">
    <location>
        <begin position="68"/>
        <end position="77"/>
    </location>
</feature>